<organism evidence="7 8">
    <name type="scientific">Neoroseomonas marina</name>
    <dbReference type="NCBI Taxonomy" id="1232220"/>
    <lineage>
        <taxon>Bacteria</taxon>
        <taxon>Pseudomonadati</taxon>
        <taxon>Pseudomonadota</taxon>
        <taxon>Alphaproteobacteria</taxon>
        <taxon>Acetobacterales</taxon>
        <taxon>Acetobacteraceae</taxon>
        <taxon>Neoroseomonas</taxon>
    </lineage>
</organism>
<comment type="caution">
    <text evidence="7">The sequence shown here is derived from an EMBL/GenBank/DDBJ whole genome shotgun (WGS) entry which is preliminary data.</text>
</comment>
<dbReference type="Gene3D" id="1.10.10.10">
    <property type="entry name" value="Winged helix-like DNA-binding domain superfamily/Winged helix DNA-binding domain"/>
    <property type="match status" value="1"/>
</dbReference>
<evidence type="ECO:0000256" key="4">
    <source>
        <dbReference type="SAM" id="MobiDB-lite"/>
    </source>
</evidence>
<feature type="domain" description="HTH iclR-type" evidence="5">
    <location>
        <begin position="45"/>
        <end position="105"/>
    </location>
</feature>
<accession>A0A848EAL9</accession>
<dbReference type="Gene3D" id="3.30.450.40">
    <property type="match status" value="2"/>
</dbReference>
<reference evidence="7 8" key="1">
    <citation type="submission" date="2020-03" db="EMBL/GenBank/DDBJ databases">
        <authorList>
            <person name="Sun Q."/>
        </authorList>
    </citation>
    <scope>NUCLEOTIDE SEQUENCE [LARGE SCALE GENOMIC DNA]</scope>
    <source>
        <strain evidence="7 8">JC162</strain>
    </source>
</reference>
<evidence type="ECO:0000256" key="3">
    <source>
        <dbReference type="ARBA" id="ARBA00023163"/>
    </source>
</evidence>
<dbReference type="Pfam" id="PF09339">
    <property type="entry name" value="HTH_IclR"/>
    <property type="match status" value="1"/>
</dbReference>
<evidence type="ECO:0000259" key="6">
    <source>
        <dbReference type="PROSITE" id="PS51078"/>
    </source>
</evidence>
<evidence type="ECO:0000256" key="2">
    <source>
        <dbReference type="ARBA" id="ARBA00023125"/>
    </source>
</evidence>
<dbReference type="GO" id="GO:0045892">
    <property type="term" value="P:negative regulation of DNA-templated transcription"/>
    <property type="evidence" value="ECO:0007669"/>
    <property type="project" value="TreeGrafter"/>
</dbReference>
<dbReference type="InterPro" id="IPR014757">
    <property type="entry name" value="Tscrpt_reg_IclR_C"/>
</dbReference>
<dbReference type="AlphaFoldDB" id="A0A848EAL9"/>
<evidence type="ECO:0000313" key="7">
    <source>
        <dbReference type="EMBL" id="NMJ41544.1"/>
    </source>
</evidence>
<name>A0A848EAL9_9PROT</name>
<dbReference type="InterPro" id="IPR036390">
    <property type="entry name" value="WH_DNA-bd_sf"/>
</dbReference>
<dbReference type="InterPro" id="IPR036388">
    <property type="entry name" value="WH-like_DNA-bd_sf"/>
</dbReference>
<dbReference type="InterPro" id="IPR029016">
    <property type="entry name" value="GAF-like_dom_sf"/>
</dbReference>
<keyword evidence="1" id="KW-0805">Transcription regulation</keyword>
<dbReference type="PROSITE" id="PS51078">
    <property type="entry name" value="ICLR_ED"/>
    <property type="match status" value="1"/>
</dbReference>
<dbReference type="Pfam" id="PF01614">
    <property type="entry name" value="IclR_C"/>
    <property type="match status" value="1"/>
</dbReference>
<dbReference type="PANTHER" id="PTHR30136">
    <property type="entry name" value="HELIX-TURN-HELIX TRANSCRIPTIONAL REGULATOR, ICLR FAMILY"/>
    <property type="match status" value="1"/>
</dbReference>
<gene>
    <name evidence="7" type="ORF">GWK16_09850</name>
</gene>
<feature type="region of interest" description="Disordered" evidence="4">
    <location>
        <begin position="1"/>
        <end position="42"/>
    </location>
</feature>
<sequence length="275" mass="29051">MAIKATRASVRRAGERRAAVKAKVRAPAPEAAQEDEDATGDERPIAAVERALSVLSAFRAAPRLSLSELSKLTGLFKSTLLRILATLERNGYVMRLADGQYRVGGILFELGSGYVASFHIEEVMKPALAQLVAATGETAAFYVRAGTQRQCVFRVDSPQAVRHVITAGQILELDSAATSQILRRYEKGGRRPTAETDYTALCRSTSGQGDVDTASVAAPIFDTGGFIGVINISGPVHRFTKPVAARCLTELAATAARLSRALGGIGPDNAGGPPS</sequence>
<dbReference type="SUPFAM" id="SSF55781">
    <property type="entry name" value="GAF domain-like"/>
    <property type="match status" value="1"/>
</dbReference>
<feature type="domain" description="IclR-ED" evidence="6">
    <location>
        <begin position="106"/>
        <end position="264"/>
    </location>
</feature>
<dbReference type="InterPro" id="IPR050707">
    <property type="entry name" value="HTH_MetabolicPath_Reg"/>
</dbReference>
<dbReference type="RefSeq" id="WP_170053731.1">
    <property type="nucleotide sequence ID" value="NZ_JABBKX010000002.1"/>
</dbReference>
<protein>
    <submittedName>
        <fullName evidence="7">IclR family transcriptional regulator</fullName>
    </submittedName>
</protein>
<evidence type="ECO:0000313" key="8">
    <source>
        <dbReference type="Proteomes" id="UP000548582"/>
    </source>
</evidence>
<keyword evidence="8" id="KW-1185">Reference proteome</keyword>
<keyword evidence="3" id="KW-0804">Transcription</keyword>
<evidence type="ECO:0000259" key="5">
    <source>
        <dbReference type="PROSITE" id="PS51077"/>
    </source>
</evidence>
<dbReference type="SMART" id="SM00346">
    <property type="entry name" value="HTH_ICLR"/>
    <property type="match status" value="1"/>
</dbReference>
<keyword evidence="2" id="KW-0238">DNA-binding</keyword>
<dbReference type="InterPro" id="IPR005471">
    <property type="entry name" value="Tscrpt_reg_IclR_N"/>
</dbReference>
<proteinExistence type="predicted"/>
<dbReference type="EMBL" id="JABBKX010000002">
    <property type="protein sequence ID" value="NMJ41544.1"/>
    <property type="molecule type" value="Genomic_DNA"/>
</dbReference>
<dbReference type="GO" id="GO:0003677">
    <property type="term" value="F:DNA binding"/>
    <property type="evidence" value="ECO:0007669"/>
    <property type="project" value="UniProtKB-KW"/>
</dbReference>
<dbReference type="SUPFAM" id="SSF46785">
    <property type="entry name" value="Winged helix' DNA-binding domain"/>
    <property type="match status" value="1"/>
</dbReference>
<dbReference type="PANTHER" id="PTHR30136:SF39">
    <property type="entry name" value="TRANSCRIPTIONAL REGULATORY PROTEIN"/>
    <property type="match status" value="1"/>
</dbReference>
<dbReference type="Proteomes" id="UP000548582">
    <property type="component" value="Unassembled WGS sequence"/>
</dbReference>
<evidence type="ECO:0000256" key="1">
    <source>
        <dbReference type="ARBA" id="ARBA00023015"/>
    </source>
</evidence>
<dbReference type="GO" id="GO:0003700">
    <property type="term" value="F:DNA-binding transcription factor activity"/>
    <property type="evidence" value="ECO:0007669"/>
    <property type="project" value="TreeGrafter"/>
</dbReference>
<dbReference type="PROSITE" id="PS51077">
    <property type="entry name" value="HTH_ICLR"/>
    <property type="match status" value="1"/>
</dbReference>